<dbReference type="InterPro" id="IPR036390">
    <property type="entry name" value="WH_DNA-bd_sf"/>
</dbReference>
<dbReference type="PANTHER" id="PTHR30595">
    <property type="entry name" value="GLPR-RELATED TRANSCRIPTIONAL REPRESSOR"/>
    <property type="match status" value="1"/>
</dbReference>
<dbReference type="Gene3D" id="1.10.10.10">
    <property type="entry name" value="Winged helix-like DNA-binding domain superfamily/Winged helix DNA-binding domain"/>
    <property type="match status" value="1"/>
</dbReference>
<dbReference type="PANTHER" id="PTHR30595:SF6">
    <property type="entry name" value="SCHLAFEN ALBA-2 DOMAIN-CONTAINING PROTEIN"/>
    <property type="match status" value="1"/>
</dbReference>
<evidence type="ECO:0000313" key="3">
    <source>
        <dbReference type="Proteomes" id="UP000253919"/>
    </source>
</evidence>
<dbReference type="InterPro" id="IPR036388">
    <property type="entry name" value="WH-like_DNA-bd_sf"/>
</dbReference>
<name>A0A369QEG2_9BACT</name>
<sequence>MHDLWRLIAIGENEQLDFKKTITHPDKIARTLVSFANTRGGIILVGVQDNGTIRGVDPEEEKHTLQLAAQFYCDPPLTLGYQEVEMDNRLILEVSIPESTQKPHLAKVKDNDWRGYVRVKDESVQTSKLVNKVLRTEHPLSETARPLNLDKPDYQVLDYLKTNRRITLPEFMKLANISKRRAYRILIKLVLHGYLRLHEKDQEDYYTLS</sequence>
<dbReference type="Proteomes" id="UP000253919">
    <property type="component" value="Unassembled WGS sequence"/>
</dbReference>
<proteinExistence type="predicted"/>
<dbReference type="SUPFAM" id="SSF46785">
    <property type="entry name" value="Winged helix' DNA-binding domain"/>
    <property type="match status" value="1"/>
</dbReference>
<dbReference type="InterPro" id="IPR007421">
    <property type="entry name" value="Schlafen_AlbA_2_dom"/>
</dbReference>
<reference evidence="2 3" key="1">
    <citation type="submission" date="2018-04" db="EMBL/GenBank/DDBJ databases">
        <title>Adhaeribacter sp. HMF7616 genome sequencing and assembly.</title>
        <authorList>
            <person name="Kang H."/>
            <person name="Kang J."/>
            <person name="Cha I."/>
            <person name="Kim H."/>
            <person name="Joh K."/>
        </authorList>
    </citation>
    <scope>NUCLEOTIDE SEQUENCE [LARGE SCALE GENOMIC DNA]</scope>
    <source>
        <strain evidence="2 3">HMF7616</strain>
    </source>
</reference>
<keyword evidence="2" id="KW-0378">Hydrolase</keyword>
<evidence type="ECO:0000313" key="2">
    <source>
        <dbReference type="EMBL" id="RDC63104.1"/>
    </source>
</evidence>
<gene>
    <name evidence="2" type="primary">recG</name>
    <name evidence="2" type="ORF">AHMF7616_01704</name>
</gene>
<comment type="caution">
    <text evidence="2">The sequence shown here is derived from an EMBL/GenBank/DDBJ whole genome shotgun (WGS) entry which is preliminary data.</text>
</comment>
<accession>A0A369QEG2</accession>
<protein>
    <submittedName>
        <fullName evidence="2">DNA helicase</fullName>
        <ecNumber evidence="2">3.6.4.12</ecNumber>
    </submittedName>
</protein>
<dbReference type="GO" id="GO:0016787">
    <property type="term" value="F:hydrolase activity"/>
    <property type="evidence" value="ECO:0007669"/>
    <property type="project" value="UniProtKB-KW"/>
</dbReference>
<organism evidence="2 3">
    <name type="scientific">Adhaeribacter pallidiroseus</name>
    <dbReference type="NCBI Taxonomy" id="2072847"/>
    <lineage>
        <taxon>Bacteria</taxon>
        <taxon>Pseudomonadati</taxon>
        <taxon>Bacteroidota</taxon>
        <taxon>Cytophagia</taxon>
        <taxon>Cytophagales</taxon>
        <taxon>Hymenobacteraceae</taxon>
        <taxon>Adhaeribacter</taxon>
    </lineage>
</organism>
<dbReference type="AlphaFoldDB" id="A0A369QEG2"/>
<keyword evidence="2" id="KW-0547">Nucleotide-binding</keyword>
<keyword evidence="2" id="KW-0067">ATP-binding</keyword>
<feature type="domain" description="Schlafen AlbA-2" evidence="1">
    <location>
        <begin position="12"/>
        <end position="125"/>
    </location>
</feature>
<dbReference type="GO" id="GO:0003678">
    <property type="term" value="F:DNA helicase activity"/>
    <property type="evidence" value="ECO:0007669"/>
    <property type="project" value="UniProtKB-EC"/>
</dbReference>
<dbReference type="Pfam" id="PF04326">
    <property type="entry name" value="SLFN_AlbA_2"/>
    <property type="match status" value="1"/>
</dbReference>
<dbReference type="Gene3D" id="3.30.950.30">
    <property type="entry name" value="Schlafen, AAA domain"/>
    <property type="match status" value="1"/>
</dbReference>
<dbReference type="EMBL" id="QASA01000001">
    <property type="protein sequence ID" value="RDC63104.1"/>
    <property type="molecule type" value="Genomic_DNA"/>
</dbReference>
<dbReference type="InterPro" id="IPR038461">
    <property type="entry name" value="Schlafen_AlbA_2_dom_sf"/>
</dbReference>
<dbReference type="EC" id="3.6.4.12" evidence="2"/>
<evidence type="ECO:0000259" key="1">
    <source>
        <dbReference type="Pfam" id="PF04326"/>
    </source>
</evidence>
<dbReference type="OrthoDB" id="9810282at2"/>
<dbReference type="RefSeq" id="WP_115372458.1">
    <property type="nucleotide sequence ID" value="NZ_QASA01000001.1"/>
</dbReference>
<keyword evidence="3" id="KW-1185">Reference proteome</keyword>
<keyword evidence="2" id="KW-0347">Helicase</keyword>